<dbReference type="GO" id="GO:0005886">
    <property type="term" value="C:plasma membrane"/>
    <property type="evidence" value="ECO:0007669"/>
    <property type="project" value="UniProtKB-SubCell"/>
</dbReference>
<keyword evidence="9" id="KW-1185">Reference proteome</keyword>
<dbReference type="Pfam" id="PF09335">
    <property type="entry name" value="VTT_dom"/>
    <property type="match status" value="1"/>
</dbReference>
<feature type="transmembrane region" description="Helical" evidence="6">
    <location>
        <begin position="150"/>
        <end position="169"/>
    </location>
</feature>
<accession>A0A2I0QVE5</accession>
<organism evidence="8 9">
    <name type="scientific">Halalkalibacillus sediminis</name>
    <dbReference type="NCBI Taxonomy" id="2018042"/>
    <lineage>
        <taxon>Bacteria</taxon>
        <taxon>Bacillati</taxon>
        <taxon>Bacillota</taxon>
        <taxon>Bacilli</taxon>
        <taxon>Bacillales</taxon>
        <taxon>Bacillaceae</taxon>
        <taxon>Halalkalibacillus</taxon>
    </lineage>
</organism>
<dbReference type="AlphaFoldDB" id="A0A2I0QVE5"/>
<dbReference type="EMBL" id="PJNH01000001">
    <property type="protein sequence ID" value="PKR78306.1"/>
    <property type="molecule type" value="Genomic_DNA"/>
</dbReference>
<feature type="transmembrane region" description="Helical" evidence="6">
    <location>
        <begin position="122"/>
        <end position="143"/>
    </location>
</feature>
<dbReference type="InterPro" id="IPR032816">
    <property type="entry name" value="VTT_dom"/>
</dbReference>
<sequence length="217" mass="24376">MGQDVSNLEELEELLQDNVVGEFIIRLLEFYGSFGIIPGFAFPFIEAFLSFLPVIVFIMANSIVYGLELGFLLSWAGASAGAIVFFIIIRKMIRFRWVRKIQHQKQVRRVTAWFDRHGFGPLFLLLCFPFSPSALINIVAAFSKIPLKQFMLAVLLGKAVMVFSVSYVGESLASFAQNPTKTIVVGICIGLFWMVGKYVEKRIQSNAEQGEHPNNKG</sequence>
<dbReference type="OrthoDB" id="1651121at2"/>
<name>A0A2I0QVE5_9BACI</name>
<feature type="transmembrane region" description="Helical" evidence="6">
    <location>
        <begin position="36"/>
        <end position="57"/>
    </location>
</feature>
<dbReference type="PANTHER" id="PTHR12677:SF55">
    <property type="entry name" value="UNDECAPRENYL PHOSPHATE TRANSPORTER SAOUHSC_00901-RELATED"/>
    <property type="match status" value="1"/>
</dbReference>
<keyword evidence="5 6" id="KW-0472">Membrane</keyword>
<keyword evidence="3 6" id="KW-0812">Transmembrane</keyword>
<feature type="domain" description="VTT" evidence="7">
    <location>
        <begin position="53"/>
        <end position="170"/>
    </location>
</feature>
<comment type="caution">
    <text evidence="8">The sequence shown here is derived from an EMBL/GenBank/DDBJ whole genome shotgun (WGS) entry which is preliminary data.</text>
</comment>
<dbReference type="PANTHER" id="PTHR12677">
    <property type="entry name" value="GOLGI APPARATUS MEMBRANE PROTEIN TVP38-RELATED"/>
    <property type="match status" value="1"/>
</dbReference>
<evidence type="ECO:0000313" key="9">
    <source>
        <dbReference type="Proteomes" id="UP000243524"/>
    </source>
</evidence>
<evidence type="ECO:0000256" key="2">
    <source>
        <dbReference type="ARBA" id="ARBA00022475"/>
    </source>
</evidence>
<dbReference type="RefSeq" id="WP_101330050.1">
    <property type="nucleotide sequence ID" value="NZ_PJNH01000001.1"/>
</dbReference>
<keyword evidence="2 6" id="KW-1003">Cell membrane</keyword>
<proteinExistence type="inferred from homology"/>
<evidence type="ECO:0000313" key="8">
    <source>
        <dbReference type="EMBL" id="PKR78306.1"/>
    </source>
</evidence>
<dbReference type="InterPro" id="IPR015414">
    <property type="entry name" value="TMEM64"/>
</dbReference>
<reference evidence="8 9" key="1">
    <citation type="submission" date="2017-06" db="EMBL/GenBank/DDBJ databases">
        <title>the draft geome sequence of Illustriluteabacillus marina B3227.</title>
        <authorList>
            <person name="He R.-H."/>
            <person name="Du Z.-J."/>
        </authorList>
    </citation>
    <scope>NUCLEOTIDE SEQUENCE [LARGE SCALE GENOMIC DNA]</scope>
    <source>
        <strain evidence="8 9">B3227</strain>
    </source>
</reference>
<evidence type="ECO:0000259" key="7">
    <source>
        <dbReference type="Pfam" id="PF09335"/>
    </source>
</evidence>
<comment type="similarity">
    <text evidence="6">Belongs to the TVP38/TMEM64 family.</text>
</comment>
<feature type="transmembrane region" description="Helical" evidence="6">
    <location>
        <begin position="181"/>
        <end position="199"/>
    </location>
</feature>
<evidence type="ECO:0000256" key="4">
    <source>
        <dbReference type="ARBA" id="ARBA00022989"/>
    </source>
</evidence>
<keyword evidence="4 6" id="KW-1133">Transmembrane helix</keyword>
<evidence type="ECO:0000256" key="6">
    <source>
        <dbReference type="RuleBase" id="RU366058"/>
    </source>
</evidence>
<evidence type="ECO:0000256" key="3">
    <source>
        <dbReference type="ARBA" id="ARBA00022692"/>
    </source>
</evidence>
<feature type="transmembrane region" description="Helical" evidence="6">
    <location>
        <begin position="69"/>
        <end position="89"/>
    </location>
</feature>
<gene>
    <name evidence="8" type="ORF">CEY16_00675</name>
</gene>
<evidence type="ECO:0000256" key="1">
    <source>
        <dbReference type="ARBA" id="ARBA00004651"/>
    </source>
</evidence>
<dbReference type="Proteomes" id="UP000243524">
    <property type="component" value="Unassembled WGS sequence"/>
</dbReference>
<evidence type="ECO:0000256" key="5">
    <source>
        <dbReference type="ARBA" id="ARBA00023136"/>
    </source>
</evidence>
<protein>
    <recommendedName>
        <fullName evidence="6">TVP38/TMEM64 family membrane protein</fullName>
    </recommendedName>
</protein>
<comment type="subcellular location">
    <subcellularLocation>
        <location evidence="1 6">Cell membrane</location>
        <topology evidence="1 6">Multi-pass membrane protein</topology>
    </subcellularLocation>
</comment>